<feature type="signal peptide" evidence="1">
    <location>
        <begin position="1"/>
        <end position="19"/>
    </location>
</feature>
<keyword evidence="1" id="KW-0732">Signal</keyword>
<dbReference type="Proteomes" id="UP000193144">
    <property type="component" value="Unassembled WGS sequence"/>
</dbReference>
<evidence type="ECO:0000313" key="3">
    <source>
        <dbReference type="Proteomes" id="UP000193144"/>
    </source>
</evidence>
<protein>
    <submittedName>
        <fullName evidence="2">Uncharacterized protein</fullName>
    </submittedName>
</protein>
<gene>
    <name evidence="2" type="ORF">BCR34DRAFT_626676</name>
</gene>
<accession>A0A1Y1Z7Y4</accession>
<reference evidence="2 3" key="1">
    <citation type="submission" date="2016-07" db="EMBL/GenBank/DDBJ databases">
        <title>Pervasive Adenine N6-methylation of Active Genes in Fungi.</title>
        <authorList>
            <consortium name="DOE Joint Genome Institute"/>
            <person name="Mondo S.J."/>
            <person name="Dannebaum R.O."/>
            <person name="Kuo R.C."/>
            <person name="Labutti K."/>
            <person name="Haridas S."/>
            <person name="Kuo A."/>
            <person name="Salamov A."/>
            <person name="Ahrendt S.R."/>
            <person name="Lipzen A."/>
            <person name="Sullivan W."/>
            <person name="Andreopoulos W.B."/>
            <person name="Clum A."/>
            <person name="Lindquist E."/>
            <person name="Daum C."/>
            <person name="Ramamoorthy G.K."/>
            <person name="Gryganskyi A."/>
            <person name="Culley D."/>
            <person name="Magnuson J.K."/>
            <person name="James T.Y."/>
            <person name="O'Malley M.A."/>
            <person name="Stajich J.E."/>
            <person name="Spatafora J.W."/>
            <person name="Visel A."/>
            <person name="Grigoriev I.V."/>
        </authorList>
    </citation>
    <scope>NUCLEOTIDE SEQUENCE [LARGE SCALE GENOMIC DNA]</scope>
    <source>
        <strain evidence="2 3">CBS 115471</strain>
    </source>
</reference>
<dbReference type="EMBL" id="MCFA01000117">
    <property type="protein sequence ID" value="ORY06379.1"/>
    <property type="molecule type" value="Genomic_DNA"/>
</dbReference>
<evidence type="ECO:0000256" key="1">
    <source>
        <dbReference type="SAM" id="SignalP"/>
    </source>
</evidence>
<dbReference type="AlphaFoldDB" id="A0A1Y1Z7Y4"/>
<comment type="caution">
    <text evidence="2">The sequence shown here is derived from an EMBL/GenBank/DDBJ whole genome shotgun (WGS) entry which is preliminary data.</text>
</comment>
<sequence length="337" mass="35713">MSRIATLSTLALLAQSSIAGLIPRADQNFGKCTNPTIAYVEDQDGMAGFGYKPANLKDFPHGASADIVAITDYICSNLQNVCRAPAASYELCKTASTTAKGLKEKAAADAFNAAITTTPPSPSSAAPPVATPSLVTPKYSIHFSKEQVNFPGTIDPKWWFDQYFLDDGGDPARCKSGSHKMPEGRLLSFSCSGADRRIIPFMKIALNAAVTATIDNTTMKDEERFFKHWNNDFKDDEGEPFSVAVTTFPASVEIDVAIDIPNVGSAWSGSMKYSITEPTSNGCKMCSYLSTAGTTTSAGVKIAEVISETKDVLAKLVAPGAALGMAIVTLGCLTNCS</sequence>
<dbReference type="STRING" id="1231657.A0A1Y1Z7Y4"/>
<dbReference type="OrthoDB" id="2153847at2759"/>
<proteinExistence type="predicted"/>
<evidence type="ECO:0000313" key="2">
    <source>
        <dbReference type="EMBL" id="ORY06379.1"/>
    </source>
</evidence>
<name>A0A1Y1Z7Y4_9PLEO</name>
<organism evidence="2 3">
    <name type="scientific">Clohesyomyces aquaticus</name>
    <dbReference type="NCBI Taxonomy" id="1231657"/>
    <lineage>
        <taxon>Eukaryota</taxon>
        <taxon>Fungi</taxon>
        <taxon>Dikarya</taxon>
        <taxon>Ascomycota</taxon>
        <taxon>Pezizomycotina</taxon>
        <taxon>Dothideomycetes</taxon>
        <taxon>Pleosporomycetidae</taxon>
        <taxon>Pleosporales</taxon>
        <taxon>Lindgomycetaceae</taxon>
        <taxon>Clohesyomyces</taxon>
    </lineage>
</organism>
<keyword evidence="3" id="KW-1185">Reference proteome</keyword>
<feature type="chain" id="PRO_5012914740" evidence="1">
    <location>
        <begin position="20"/>
        <end position="337"/>
    </location>
</feature>